<sequence>MTWEEEWAAAKQTAREDMTRTRLNSDEAGNGGSAPGRNDLSVPLDVLRSASSASRDVESDLRPVIDDAIAKAHAAGESLQGWDLGPRLTITADKWGDKLCETSDRLIGHADGLDMLSYGMSETDMEIGRQFRTWGTV</sequence>
<dbReference type="STRING" id="408015.SXIM_30340"/>
<gene>
    <name evidence="2" type="ORF">SXIM_30340</name>
</gene>
<dbReference type="Proteomes" id="UP000034034">
    <property type="component" value="Chromosome"/>
</dbReference>
<feature type="region of interest" description="Disordered" evidence="1">
    <location>
        <begin position="1"/>
        <end position="42"/>
    </location>
</feature>
<reference evidence="2" key="1">
    <citation type="submission" date="2019-08" db="EMBL/GenBank/DDBJ databases">
        <title>Complete genome sequence of a mangrove-derived Streptomyces xiamenensis.</title>
        <authorList>
            <person name="Xu J."/>
        </authorList>
    </citation>
    <scope>NUCLEOTIDE SEQUENCE</scope>
    <source>
        <strain evidence="2">318</strain>
    </source>
</reference>
<dbReference type="AlphaFoldDB" id="A0A0F7FVC0"/>
<dbReference type="EMBL" id="CP009922">
    <property type="protein sequence ID" value="AKG44418.1"/>
    <property type="molecule type" value="Genomic_DNA"/>
</dbReference>
<evidence type="ECO:0000256" key="1">
    <source>
        <dbReference type="SAM" id="MobiDB-lite"/>
    </source>
</evidence>
<evidence type="ECO:0000313" key="2">
    <source>
        <dbReference type="EMBL" id="AKG44418.1"/>
    </source>
</evidence>
<evidence type="ECO:0000313" key="3">
    <source>
        <dbReference type="Proteomes" id="UP000034034"/>
    </source>
</evidence>
<organism evidence="2 3">
    <name type="scientific">Streptomyces xiamenensis</name>
    <dbReference type="NCBI Taxonomy" id="408015"/>
    <lineage>
        <taxon>Bacteria</taxon>
        <taxon>Bacillati</taxon>
        <taxon>Actinomycetota</taxon>
        <taxon>Actinomycetes</taxon>
        <taxon>Kitasatosporales</taxon>
        <taxon>Streptomycetaceae</taxon>
        <taxon>Streptomyces</taxon>
    </lineage>
</organism>
<protein>
    <submittedName>
        <fullName evidence="2">Uncharacterized protein</fullName>
    </submittedName>
</protein>
<dbReference type="KEGG" id="sxi:SXIM_30340"/>
<accession>A0A0F7FVC0</accession>
<name>A0A0F7FVC0_9ACTN</name>
<dbReference type="PATRIC" id="fig|408015.6.peg.3071"/>
<feature type="compositionally biased region" description="Basic and acidic residues" evidence="1">
    <location>
        <begin position="13"/>
        <end position="25"/>
    </location>
</feature>
<proteinExistence type="predicted"/>
<keyword evidence="3" id="KW-1185">Reference proteome</keyword>
<dbReference type="HOGENOM" id="CLU_1864104_0_0_11"/>
<dbReference type="RefSeq" id="WP_046724377.1">
    <property type="nucleotide sequence ID" value="NZ_CP009922.3"/>
</dbReference>